<evidence type="ECO:0000313" key="4">
    <source>
        <dbReference type="Proteomes" id="UP000787625"/>
    </source>
</evidence>
<proteinExistence type="predicted"/>
<reference evidence="3" key="2">
    <citation type="submission" date="2021-04" db="EMBL/GenBank/DDBJ databases">
        <authorList>
            <person name="Gilroy R."/>
        </authorList>
    </citation>
    <scope>NUCLEOTIDE SEQUENCE</scope>
    <source>
        <strain evidence="3">MalCec1-1739</strain>
    </source>
</reference>
<evidence type="ECO:0000256" key="1">
    <source>
        <dbReference type="SAM" id="Coils"/>
    </source>
</evidence>
<feature type="coiled-coil region" evidence="1">
    <location>
        <begin position="414"/>
        <end position="477"/>
    </location>
</feature>
<dbReference type="Gene3D" id="1.25.40.10">
    <property type="entry name" value="Tetratricopeptide repeat domain"/>
    <property type="match status" value="1"/>
</dbReference>
<feature type="chain" id="PRO_5038954833" description="Tetratricopeptide repeat protein" evidence="2">
    <location>
        <begin position="21"/>
        <end position="484"/>
    </location>
</feature>
<keyword evidence="1" id="KW-0175">Coiled coil</keyword>
<reference evidence="3" key="1">
    <citation type="journal article" date="2021" name="PeerJ">
        <title>Extensive microbial diversity within the chicken gut microbiome revealed by metagenomics and culture.</title>
        <authorList>
            <person name="Gilroy R."/>
            <person name="Ravi A."/>
            <person name="Getino M."/>
            <person name="Pursley I."/>
            <person name="Horton D.L."/>
            <person name="Alikhan N.F."/>
            <person name="Baker D."/>
            <person name="Gharbi K."/>
            <person name="Hall N."/>
            <person name="Watson M."/>
            <person name="Adriaenssens E.M."/>
            <person name="Foster-Nyarko E."/>
            <person name="Jarju S."/>
            <person name="Secka A."/>
            <person name="Antonio M."/>
            <person name="Oren A."/>
            <person name="Chaudhuri R.R."/>
            <person name="La Ragione R."/>
            <person name="Hildebrand F."/>
            <person name="Pallen M.J."/>
        </authorList>
    </citation>
    <scope>NUCLEOTIDE SEQUENCE</scope>
    <source>
        <strain evidence="3">MalCec1-1739</strain>
    </source>
</reference>
<accession>A0A9D2UJW7</accession>
<dbReference type="AlphaFoldDB" id="A0A9D2UJW7"/>
<evidence type="ECO:0000313" key="3">
    <source>
        <dbReference type="EMBL" id="HJD53760.1"/>
    </source>
</evidence>
<gene>
    <name evidence="3" type="ORF">IAA93_08575</name>
</gene>
<protein>
    <recommendedName>
        <fullName evidence="5">Tetratricopeptide repeat protein</fullName>
    </recommendedName>
</protein>
<evidence type="ECO:0008006" key="5">
    <source>
        <dbReference type="Google" id="ProtNLM"/>
    </source>
</evidence>
<dbReference type="InterPro" id="IPR011990">
    <property type="entry name" value="TPR-like_helical_dom_sf"/>
</dbReference>
<evidence type="ECO:0000256" key="2">
    <source>
        <dbReference type="SAM" id="SignalP"/>
    </source>
</evidence>
<dbReference type="SUPFAM" id="SSF81901">
    <property type="entry name" value="HCP-like"/>
    <property type="match status" value="1"/>
</dbReference>
<feature type="signal peptide" evidence="2">
    <location>
        <begin position="1"/>
        <end position="20"/>
    </location>
</feature>
<keyword evidence="2" id="KW-0732">Signal</keyword>
<comment type="caution">
    <text evidence="3">The sequence shown here is derived from an EMBL/GenBank/DDBJ whole genome shotgun (WGS) entry which is preliminary data.</text>
</comment>
<dbReference type="Proteomes" id="UP000787625">
    <property type="component" value="Unassembled WGS sequence"/>
</dbReference>
<dbReference type="EMBL" id="DWUP01000198">
    <property type="protein sequence ID" value="HJD53760.1"/>
    <property type="molecule type" value="Genomic_DNA"/>
</dbReference>
<sequence>MRKTMMMLAAVFCTCGAVMAQNFGEAKAIYADGDYAKAKAAFARLVRTSPANASYNYWHGLACLKTHDYAGARKSLEKAAKRKYADAAFVLGRVNTILYDFDEAVADFEDYSEQLAKGKGAAAEVSRLDRALAQARAARMMMMGVEKVNVIDSVVIDKDDLLSIYRLPASAGKLQTYGACFGTEPDSADMRTAYVTEMGNVMLYSDHHDSGLALYRSQKGDESWSAGKMLPAVINSGLRQSYPYLLSDGMTIYYASDCDESIGGYDIFVTAYSTQDDAYMRPQNIGMPFNSPFNDYMYAIDEENNLGWFASDRYQPEGKVCVYVFVPNDSKVVYDPGTTDADVLRHAASLAGFHAVQPSPEVAAAGMERLQEVFAGQPESGRRTDFVFIIDDDRTYTNIYDFMSKDAQDMFVRRQKLDADRRAMQSKLDAMRARFHSAAQPERDKMRASVIDTECRVLEMEAQVADLDVQIRNAEIRKLRDLNL</sequence>
<organism evidence="3 4">
    <name type="scientific">Candidatus Avibacteroides avistercoris</name>
    <dbReference type="NCBI Taxonomy" id="2840690"/>
    <lineage>
        <taxon>Bacteria</taxon>
        <taxon>Pseudomonadati</taxon>
        <taxon>Bacteroidota</taxon>
        <taxon>Bacteroidia</taxon>
        <taxon>Bacteroidales</taxon>
        <taxon>Bacteroidaceae</taxon>
        <taxon>Bacteroidaceae incertae sedis</taxon>
        <taxon>Candidatus Avibacteroides</taxon>
    </lineage>
</organism>
<name>A0A9D2UJW7_9BACT</name>